<dbReference type="Pfam" id="PF00126">
    <property type="entry name" value="HTH_1"/>
    <property type="match status" value="1"/>
</dbReference>
<comment type="caution">
    <text evidence="6">The sequence shown here is derived from an EMBL/GenBank/DDBJ whole genome shotgun (WGS) entry which is preliminary data.</text>
</comment>
<dbReference type="InterPro" id="IPR000847">
    <property type="entry name" value="LysR_HTH_N"/>
</dbReference>
<feature type="domain" description="HTH lysR-type" evidence="5">
    <location>
        <begin position="3"/>
        <end position="61"/>
    </location>
</feature>
<keyword evidence="7" id="KW-1185">Reference proteome</keyword>
<dbReference type="PANTHER" id="PTHR30126:SF91">
    <property type="entry name" value="LYSR FAMILY TRANSCRIPTIONAL REGULATOR"/>
    <property type="match status" value="1"/>
</dbReference>
<dbReference type="RefSeq" id="WP_160798889.1">
    <property type="nucleotide sequence ID" value="NZ_CANMWR010000008.1"/>
</dbReference>
<dbReference type="PROSITE" id="PS50931">
    <property type="entry name" value="HTH_LYSR"/>
    <property type="match status" value="1"/>
</dbReference>
<dbReference type="GO" id="GO:0000976">
    <property type="term" value="F:transcription cis-regulatory region binding"/>
    <property type="evidence" value="ECO:0007669"/>
    <property type="project" value="TreeGrafter"/>
</dbReference>
<dbReference type="InterPro" id="IPR036388">
    <property type="entry name" value="WH-like_DNA-bd_sf"/>
</dbReference>
<reference evidence="6 7" key="1">
    <citation type="submission" date="2019-12" db="EMBL/GenBank/DDBJ databases">
        <title>Shewanella insulae sp. nov., isolated from a tidal flat.</title>
        <authorList>
            <person name="Yoon J.-H."/>
        </authorList>
    </citation>
    <scope>NUCLEOTIDE SEQUENCE [LARGE SCALE GENOMIC DNA]</scope>
    <source>
        <strain evidence="6 7">JBTF-M18</strain>
    </source>
</reference>
<dbReference type="InterPro" id="IPR036390">
    <property type="entry name" value="WH_DNA-bd_sf"/>
</dbReference>
<dbReference type="EMBL" id="WRPA01000027">
    <property type="protein sequence ID" value="MXR70889.1"/>
    <property type="molecule type" value="Genomic_DNA"/>
</dbReference>
<evidence type="ECO:0000259" key="5">
    <source>
        <dbReference type="PROSITE" id="PS50931"/>
    </source>
</evidence>
<protein>
    <submittedName>
        <fullName evidence="6">LysR family transcriptional regulator</fullName>
    </submittedName>
</protein>
<dbReference type="Pfam" id="PF03466">
    <property type="entry name" value="LysR_substrate"/>
    <property type="match status" value="1"/>
</dbReference>
<dbReference type="AlphaFoldDB" id="A0A6L7I2T3"/>
<evidence type="ECO:0000256" key="4">
    <source>
        <dbReference type="ARBA" id="ARBA00023163"/>
    </source>
</evidence>
<dbReference type="PANTHER" id="PTHR30126">
    <property type="entry name" value="HTH-TYPE TRANSCRIPTIONAL REGULATOR"/>
    <property type="match status" value="1"/>
</dbReference>
<accession>A0A6L7I2T3</accession>
<gene>
    <name evidence="6" type="ORF">GNT65_19715</name>
</gene>
<dbReference type="InterPro" id="IPR005119">
    <property type="entry name" value="LysR_subst-bd"/>
</dbReference>
<keyword evidence="4" id="KW-0804">Transcription</keyword>
<proteinExistence type="inferred from homology"/>
<dbReference type="SUPFAM" id="SSF46785">
    <property type="entry name" value="Winged helix' DNA-binding domain"/>
    <property type="match status" value="1"/>
</dbReference>
<organism evidence="6 7">
    <name type="scientific">Shewanella insulae</name>
    <dbReference type="NCBI Taxonomy" id="2681496"/>
    <lineage>
        <taxon>Bacteria</taxon>
        <taxon>Pseudomonadati</taxon>
        <taxon>Pseudomonadota</taxon>
        <taxon>Gammaproteobacteria</taxon>
        <taxon>Alteromonadales</taxon>
        <taxon>Shewanellaceae</taxon>
        <taxon>Shewanella</taxon>
    </lineage>
</organism>
<dbReference type="SUPFAM" id="SSF53850">
    <property type="entry name" value="Periplasmic binding protein-like II"/>
    <property type="match status" value="1"/>
</dbReference>
<dbReference type="Proteomes" id="UP000474778">
    <property type="component" value="Unassembled WGS sequence"/>
</dbReference>
<keyword evidence="3" id="KW-0238">DNA-binding</keyword>
<keyword evidence="2" id="KW-0805">Transcription regulation</keyword>
<dbReference type="CDD" id="cd05466">
    <property type="entry name" value="PBP2_LTTR_substrate"/>
    <property type="match status" value="1"/>
</dbReference>
<sequence>MIITTERLQYLVSVAQHGSFSSAAKELGVSVAAVNKAIQHLEFDLELTLFERHGGKKPQLTQEGKRLYVKALEILPKLIAMERQAQMMSEGIESQLSICLHPYTCYPEYTRLIGELAARYPDLEINIVEAETLEWQNLQCDIIIAPNRLVNLRGVNIQSINSIKWLLVSAPQHPLAQLRSAPELEDFDHHHQLMPPAGNIILPHYLEVMRYSSKLVTVERFYQLRELLLAGCGFAMYPQALARPLIEEGKLKDLNFDYGKQGNHWPIDLIWQEGLGQAGNWFIEQLIDEE</sequence>
<evidence type="ECO:0000256" key="3">
    <source>
        <dbReference type="ARBA" id="ARBA00023125"/>
    </source>
</evidence>
<evidence type="ECO:0000313" key="7">
    <source>
        <dbReference type="Proteomes" id="UP000474778"/>
    </source>
</evidence>
<evidence type="ECO:0000256" key="2">
    <source>
        <dbReference type="ARBA" id="ARBA00023015"/>
    </source>
</evidence>
<dbReference type="GO" id="GO:0003700">
    <property type="term" value="F:DNA-binding transcription factor activity"/>
    <property type="evidence" value="ECO:0007669"/>
    <property type="project" value="InterPro"/>
</dbReference>
<dbReference type="Gene3D" id="1.10.10.10">
    <property type="entry name" value="Winged helix-like DNA-binding domain superfamily/Winged helix DNA-binding domain"/>
    <property type="match status" value="1"/>
</dbReference>
<evidence type="ECO:0000256" key="1">
    <source>
        <dbReference type="ARBA" id="ARBA00009437"/>
    </source>
</evidence>
<comment type="similarity">
    <text evidence="1">Belongs to the LysR transcriptional regulatory family.</text>
</comment>
<name>A0A6L7I2T3_9GAMM</name>
<evidence type="ECO:0000313" key="6">
    <source>
        <dbReference type="EMBL" id="MXR70889.1"/>
    </source>
</evidence>
<dbReference type="Gene3D" id="3.40.190.290">
    <property type="match status" value="1"/>
</dbReference>